<accession>A0A447QJW2</accession>
<evidence type="ECO:0000313" key="2">
    <source>
        <dbReference type="EMBL" id="VEA70269.1"/>
    </source>
</evidence>
<reference evidence="2 3" key="1">
    <citation type="submission" date="2018-12" db="EMBL/GenBank/DDBJ databases">
        <authorList>
            <consortium name="Pathogen Informatics"/>
        </authorList>
    </citation>
    <scope>NUCLEOTIDE SEQUENCE [LARGE SCALE GENOMIC DNA]</scope>
    <source>
        <strain evidence="2 3">NCTC9419</strain>
    </source>
</reference>
<evidence type="ECO:0000259" key="1">
    <source>
        <dbReference type="Pfam" id="PF00117"/>
    </source>
</evidence>
<dbReference type="GO" id="GO:0003922">
    <property type="term" value="F:GMP synthase (glutamine-hydrolyzing) activity"/>
    <property type="evidence" value="ECO:0007669"/>
    <property type="project" value="UniProtKB-EC"/>
</dbReference>
<dbReference type="PANTHER" id="PTHR42695">
    <property type="entry name" value="GLUTAMINE AMIDOTRANSFERASE YLR126C-RELATED"/>
    <property type="match status" value="1"/>
</dbReference>
<dbReference type="NCBIfam" id="NF006562">
    <property type="entry name" value="PRK09065.1"/>
    <property type="match status" value="1"/>
</dbReference>
<gene>
    <name evidence="2" type="primary">guaA_2</name>
    <name evidence="2" type="ORF">NCTC9419_01763</name>
</gene>
<proteinExistence type="predicted"/>
<protein>
    <submittedName>
        <fullName evidence="2">GMP synthase [glutamine-hydrolyzing]</fullName>
        <ecNumber evidence="2">6.3.5.2</ecNumber>
    </submittedName>
</protein>
<name>A0A447QJW2_SERRU</name>
<dbReference type="CDD" id="cd01741">
    <property type="entry name" value="GATase1_1"/>
    <property type="match status" value="1"/>
</dbReference>
<keyword evidence="2" id="KW-0436">Ligase</keyword>
<dbReference type="Gene3D" id="3.40.50.880">
    <property type="match status" value="1"/>
</dbReference>
<sequence length="243" mass="26923">MKPLLLMQTGDAPDAIRQAQSNFEQMFMQQGRMAAERVQIVHLPAGERPAAPADYCGVVITGSPAMVTERLPWSEQAAAWLRQAMAIRLPIFGVCYGHQLLAHALGGEVGYHPQGMEVGTLEIELLPAGANDRRLMTLPPRFKANLIHAQSVLTPPPGAEMLARSAQDDYQILRYGDNALTTQFHPEFDAAIMRHYLHWLAEMEPARQAEYQQKQRQVDDTPFSRLLLQGFVVSLGAQQALAG</sequence>
<dbReference type="Proteomes" id="UP000271603">
    <property type="component" value="Chromosome"/>
</dbReference>
<dbReference type="InterPro" id="IPR044992">
    <property type="entry name" value="ChyE-like"/>
</dbReference>
<dbReference type="STRING" id="61652.AXX16_1102"/>
<dbReference type="AlphaFoldDB" id="A0A447QJW2"/>
<dbReference type="SUPFAM" id="SSF52317">
    <property type="entry name" value="Class I glutamine amidotransferase-like"/>
    <property type="match status" value="1"/>
</dbReference>
<dbReference type="InterPro" id="IPR017926">
    <property type="entry name" value="GATASE"/>
</dbReference>
<dbReference type="PROSITE" id="PS51273">
    <property type="entry name" value="GATASE_TYPE_1"/>
    <property type="match status" value="1"/>
</dbReference>
<feature type="domain" description="Glutamine amidotransferase" evidence="1">
    <location>
        <begin position="21"/>
        <end position="190"/>
    </location>
</feature>
<dbReference type="PANTHER" id="PTHR42695:SF5">
    <property type="entry name" value="GLUTAMINE AMIDOTRANSFERASE YLR126C-RELATED"/>
    <property type="match status" value="1"/>
</dbReference>
<dbReference type="Pfam" id="PF00117">
    <property type="entry name" value="GATase"/>
    <property type="match status" value="1"/>
</dbReference>
<organism evidence="2 3">
    <name type="scientific">Serratia rubidaea</name>
    <name type="common">Serratia marinorubra</name>
    <dbReference type="NCBI Taxonomy" id="61652"/>
    <lineage>
        <taxon>Bacteria</taxon>
        <taxon>Pseudomonadati</taxon>
        <taxon>Pseudomonadota</taxon>
        <taxon>Gammaproteobacteria</taxon>
        <taxon>Enterobacterales</taxon>
        <taxon>Yersiniaceae</taxon>
        <taxon>Serratia</taxon>
    </lineage>
</organism>
<dbReference type="GO" id="GO:0005829">
    <property type="term" value="C:cytosol"/>
    <property type="evidence" value="ECO:0007669"/>
    <property type="project" value="TreeGrafter"/>
</dbReference>
<dbReference type="InterPro" id="IPR029062">
    <property type="entry name" value="Class_I_gatase-like"/>
</dbReference>
<evidence type="ECO:0000313" key="3">
    <source>
        <dbReference type="Proteomes" id="UP000271603"/>
    </source>
</evidence>
<dbReference type="EC" id="6.3.5.2" evidence="2"/>
<dbReference type="EMBL" id="LR134155">
    <property type="protein sequence ID" value="VEA70269.1"/>
    <property type="molecule type" value="Genomic_DNA"/>
</dbReference>